<organism evidence="1 2">
    <name type="scientific">Lophiotrema nucula</name>
    <dbReference type="NCBI Taxonomy" id="690887"/>
    <lineage>
        <taxon>Eukaryota</taxon>
        <taxon>Fungi</taxon>
        <taxon>Dikarya</taxon>
        <taxon>Ascomycota</taxon>
        <taxon>Pezizomycotina</taxon>
        <taxon>Dothideomycetes</taxon>
        <taxon>Pleosporomycetidae</taxon>
        <taxon>Pleosporales</taxon>
        <taxon>Lophiotremataceae</taxon>
        <taxon>Lophiotrema</taxon>
    </lineage>
</organism>
<proteinExistence type="predicted"/>
<accession>A0A6A5ZDA0</accession>
<reference evidence="1" key="1">
    <citation type="journal article" date="2020" name="Stud. Mycol.">
        <title>101 Dothideomycetes genomes: a test case for predicting lifestyles and emergence of pathogens.</title>
        <authorList>
            <person name="Haridas S."/>
            <person name="Albert R."/>
            <person name="Binder M."/>
            <person name="Bloem J."/>
            <person name="Labutti K."/>
            <person name="Salamov A."/>
            <person name="Andreopoulos B."/>
            <person name="Baker S."/>
            <person name="Barry K."/>
            <person name="Bills G."/>
            <person name="Bluhm B."/>
            <person name="Cannon C."/>
            <person name="Castanera R."/>
            <person name="Culley D."/>
            <person name="Daum C."/>
            <person name="Ezra D."/>
            <person name="Gonzalez J."/>
            <person name="Henrissat B."/>
            <person name="Kuo A."/>
            <person name="Liang C."/>
            <person name="Lipzen A."/>
            <person name="Lutzoni F."/>
            <person name="Magnuson J."/>
            <person name="Mondo S."/>
            <person name="Nolan M."/>
            <person name="Ohm R."/>
            <person name="Pangilinan J."/>
            <person name="Park H.-J."/>
            <person name="Ramirez L."/>
            <person name="Alfaro M."/>
            <person name="Sun H."/>
            <person name="Tritt A."/>
            <person name="Yoshinaga Y."/>
            <person name="Zwiers L.-H."/>
            <person name="Turgeon B."/>
            <person name="Goodwin S."/>
            <person name="Spatafora J."/>
            <person name="Crous P."/>
            <person name="Grigoriev I."/>
        </authorList>
    </citation>
    <scope>NUCLEOTIDE SEQUENCE</scope>
    <source>
        <strain evidence="1">CBS 627.86</strain>
    </source>
</reference>
<keyword evidence="2" id="KW-1185">Reference proteome</keyword>
<dbReference type="Proteomes" id="UP000799770">
    <property type="component" value="Unassembled WGS sequence"/>
</dbReference>
<gene>
    <name evidence="1" type="ORF">BDV96DRAFT_571429</name>
</gene>
<protein>
    <submittedName>
        <fullName evidence="1">Uncharacterized protein</fullName>
    </submittedName>
</protein>
<evidence type="ECO:0000313" key="2">
    <source>
        <dbReference type="Proteomes" id="UP000799770"/>
    </source>
</evidence>
<dbReference type="EMBL" id="ML977319">
    <property type="protein sequence ID" value="KAF2117024.1"/>
    <property type="molecule type" value="Genomic_DNA"/>
</dbReference>
<sequence>MISHKEVPPWLCVTYECSNQFTKHGYRTLVHKKQDSLMPTANYMYQCASFRRMCFFRTSILPNECVSLSPSTRGNHAALACPSGRPHRLLLLNSLNSLDLLGISKRHPLPNPTLAPETPTLRTVLVDFPLEIAVADQLHKAICQNRTPNTSRRWI</sequence>
<name>A0A6A5ZDA0_9PLEO</name>
<dbReference type="AlphaFoldDB" id="A0A6A5ZDA0"/>
<evidence type="ECO:0000313" key="1">
    <source>
        <dbReference type="EMBL" id="KAF2117024.1"/>
    </source>
</evidence>